<proteinExistence type="predicted"/>
<feature type="region of interest" description="Disordered" evidence="1">
    <location>
        <begin position="45"/>
        <end position="64"/>
    </location>
</feature>
<dbReference type="EMBL" id="KE747818">
    <property type="protein sequence ID" value="RMZ69654.1"/>
    <property type="molecule type" value="Genomic_DNA"/>
</dbReference>
<evidence type="ECO:0000313" key="2">
    <source>
        <dbReference type="EMBL" id="RMZ69654.1"/>
    </source>
</evidence>
<accession>A0A3M7M5G3</accession>
<evidence type="ECO:0008006" key="4">
    <source>
        <dbReference type="Google" id="ProtNLM"/>
    </source>
</evidence>
<gene>
    <name evidence="2" type="ORF">GMOD_00006493</name>
</gene>
<sequence>MPPYGQLSSGVRKRRVLSPGLCITIPHLVRKPTIPEPALVSSAAATRHPLKARPETDEQTRQHGKHIGLLDLPSELLETIAFELYGSKSVLNFGLVNRRMNEVVRQATVRKLIVSKQIKAFLEMLGHRPVLINKVSHVDLGDFGCTHHEKCLCLGTASLNKEVMEVIGRAIAANNNNAVRWNHILEDRRSSGGIWRVRQAFFINVLTSLCPNIKSVKIELPEARKFTSAQPPRPIHLAPTSLPSLNLELLPVAPFQGPALAIMQQRLEVLTIAENTRWKGPATTEVLEGRDLQWRNMGTHTITLAGFSKLKRLDISMEALGRPHSIVFQDLNRPNDTMHNSAADVANTRLERKANGPEDSRVKIIPLTIRFLHIRSCGKWTFVFLQMVNKVPMEHLKLQLIELFLDTGPEHVIAKCTTMDESRFSYLQVLLELTRKGIKISFYTGVQAVPVNMVEVLLAISHISPIELWPFSISSMPWTSLNRESSMKRRSSTIGSRLFIRHAGYYFGLFNSPTFEVTLWTQCAFFHGVNDTKWDRHLGAFQAKPQLVFPEWAPKRSRRLPALLSKTRLQQDLDTFKFCFWGKKNVMQLPKEVFFLGAIFTFPENTCTQQVERMPNKDQRQDMKVFNQDHHAAQVAGTENDETRLSIHMTRLRLRPIRNDHTAAITTTNCVFNIYDWIGIEWRSVLQLKD</sequence>
<organism evidence="2 3">
    <name type="scientific">Pyrenophora seminiperda CCB06</name>
    <dbReference type="NCBI Taxonomy" id="1302712"/>
    <lineage>
        <taxon>Eukaryota</taxon>
        <taxon>Fungi</taxon>
        <taxon>Dikarya</taxon>
        <taxon>Ascomycota</taxon>
        <taxon>Pezizomycotina</taxon>
        <taxon>Dothideomycetes</taxon>
        <taxon>Pleosporomycetidae</taxon>
        <taxon>Pleosporales</taxon>
        <taxon>Pleosporineae</taxon>
        <taxon>Pleosporaceae</taxon>
        <taxon>Pyrenophora</taxon>
    </lineage>
</organism>
<dbReference type="AlphaFoldDB" id="A0A3M7M5G3"/>
<reference evidence="2 3" key="1">
    <citation type="journal article" date="2014" name="PLoS ONE">
        <title>De novo Genome Assembly of the Fungal Plant Pathogen Pyrenophora semeniperda.</title>
        <authorList>
            <person name="Soliai M.M."/>
            <person name="Meyer S.E."/>
            <person name="Udall J.A."/>
            <person name="Elzinga D.E."/>
            <person name="Hermansen R.A."/>
            <person name="Bodily P.M."/>
            <person name="Hart A.A."/>
            <person name="Coleman C.E."/>
        </authorList>
    </citation>
    <scope>NUCLEOTIDE SEQUENCE [LARGE SCALE GENOMIC DNA]</scope>
    <source>
        <strain evidence="2 3">CCB06</strain>
        <tissue evidence="2">Mycelium</tissue>
    </source>
</reference>
<keyword evidence="3" id="KW-1185">Reference proteome</keyword>
<protein>
    <recommendedName>
        <fullName evidence="4">F-box domain-containing protein</fullName>
    </recommendedName>
</protein>
<dbReference type="Proteomes" id="UP000265663">
    <property type="component" value="Unassembled WGS sequence"/>
</dbReference>
<feature type="compositionally biased region" description="Basic and acidic residues" evidence="1">
    <location>
        <begin position="52"/>
        <end position="61"/>
    </location>
</feature>
<name>A0A3M7M5G3_9PLEO</name>
<evidence type="ECO:0000256" key="1">
    <source>
        <dbReference type="SAM" id="MobiDB-lite"/>
    </source>
</evidence>
<evidence type="ECO:0000313" key="3">
    <source>
        <dbReference type="Proteomes" id="UP000265663"/>
    </source>
</evidence>
<dbReference type="OrthoDB" id="3768945at2759"/>